<dbReference type="SUPFAM" id="SSF50998">
    <property type="entry name" value="Quinoprotein alcohol dehydrogenase-like"/>
    <property type="match status" value="1"/>
</dbReference>
<dbReference type="InterPro" id="IPR001245">
    <property type="entry name" value="Ser-Thr/Tyr_kinase_cat_dom"/>
</dbReference>
<dbReference type="InterPro" id="IPR011009">
    <property type="entry name" value="Kinase-like_dom_sf"/>
</dbReference>
<dbReference type="PRINTS" id="PR00109">
    <property type="entry name" value="TYRKINASE"/>
</dbReference>
<keyword evidence="2" id="KW-0677">Repeat</keyword>
<evidence type="ECO:0000259" key="4">
    <source>
        <dbReference type="PROSITE" id="PS50011"/>
    </source>
</evidence>
<dbReference type="PANTHER" id="PTHR22847">
    <property type="entry name" value="WD40 REPEAT PROTEIN"/>
    <property type="match status" value="1"/>
</dbReference>
<organism evidence="5 6">
    <name type="scientific">Rhizoctonia solani</name>
    <dbReference type="NCBI Taxonomy" id="456999"/>
    <lineage>
        <taxon>Eukaryota</taxon>
        <taxon>Fungi</taxon>
        <taxon>Dikarya</taxon>
        <taxon>Basidiomycota</taxon>
        <taxon>Agaricomycotina</taxon>
        <taxon>Agaricomycetes</taxon>
        <taxon>Cantharellales</taxon>
        <taxon>Ceratobasidiaceae</taxon>
        <taxon>Rhizoctonia</taxon>
    </lineage>
</organism>
<protein>
    <submittedName>
        <fullName evidence="5">WD repeat-containing protein 5 homolog [Dictyostelium discoideum]</fullName>
    </submittedName>
</protein>
<name>A0A0K6GFF1_9AGAM</name>
<gene>
    <name evidence="5" type="ORF">RSOLAG22IIIB_12589</name>
</gene>
<dbReference type="PROSITE" id="PS50082">
    <property type="entry name" value="WD_REPEATS_2"/>
    <property type="match status" value="6"/>
</dbReference>
<feature type="repeat" description="WD" evidence="3">
    <location>
        <begin position="143"/>
        <end position="184"/>
    </location>
</feature>
<dbReference type="InterPro" id="IPR020472">
    <property type="entry name" value="WD40_PAC1"/>
</dbReference>
<feature type="repeat" description="WD" evidence="3">
    <location>
        <begin position="229"/>
        <end position="270"/>
    </location>
</feature>
<dbReference type="GO" id="GO:0005524">
    <property type="term" value="F:ATP binding"/>
    <property type="evidence" value="ECO:0007669"/>
    <property type="project" value="InterPro"/>
</dbReference>
<dbReference type="InterPro" id="IPR011047">
    <property type="entry name" value="Quinoprotein_ADH-like_sf"/>
</dbReference>
<dbReference type="InterPro" id="IPR019775">
    <property type="entry name" value="WD40_repeat_CS"/>
</dbReference>
<keyword evidence="1 3" id="KW-0853">WD repeat</keyword>
<dbReference type="AlphaFoldDB" id="A0A0K6GFF1"/>
<dbReference type="InterPro" id="IPR000719">
    <property type="entry name" value="Prot_kinase_dom"/>
</dbReference>
<dbReference type="EMBL" id="CYGV01001790">
    <property type="protein sequence ID" value="CUA77196.1"/>
    <property type="molecule type" value="Genomic_DNA"/>
</dbReference>
<feature type="domain" description="Protein kinase" evidence="4">
    <location>
        <begin position="348"/>
        <end position="611"/>
    </location>
</feature>
<evidence type="ECO:0000313" key="6">
    <source>
        <dbReference type="Proteomes" id="UP000044841"/>
    </source>
</evidence>
<dbReference type="SMART" id="SM00320">
    <property type="entry name" value="WD40"/>
    <property type="match status" value="7"/>
</dbReference>
<dbReference type="PRINTS" id="PR00320">
    <property type="entry name" value="GPROTEINBRPT"/>
</dbReference>
<dbReference type="InterPro" id="IPR015943">
    <property type="entry name" value="WD40/YVTN_repeat-like_dom_sf"/>
</dbReference>
<dbReference type="Pfam" id="PF00400">
    <property type="entry name" value="WD40"/>
    <property type="match status" value="7"/>
</dbReference>
<dbReference type="GO" id="GO:0004672">
    <property type="term" value="F:protein kinase activity"/>
    <property type="evidence" value="ECO:0007669"/>
    <property type="project" value="InterPro"/>
</dbReference>
<feature type="repeat" description="WD" evidence="3">
    <location>
        <begin position="4"/>
        <end position="45"/>
    </location>
</feature>
<keyword evidence="6" id="KW-1185">Reference proteome</keyword>
<dbReference type="SUPFAM" id="SSF56112">
    <property type="entry name" value="Protein kinase-like (PK-like)"/>
    <property type="match status" value="1"/>
</dbReference>
<feature type="repeat" description="WD" evidence="3">
    <location>
        <begin position="272"/>
        <end position="307"/>
    </location>
</feature>
<dbReference type="PANTHER" id="PTHR22847:SF637">
    <property type="entry name" value="WD REPEAT DOMAIN 5B"/>
    <property type="match status" value="1"/>
</dbReference>
<dbReference type="Gene3D" id="1.10.510.10">
    <property type="entry name" value="Transferase(Phosphotransferase) domain 1"/>
    <property type="match status" value="1"/>
</dbReference>
<evidence type="ECO:0000256" key="1">
    <source>
        <dbReference type="ARBA" id="ARBA00022574"/>
    </source>
</evidence>
<dbReference type="Proteomes" id="UP000044841">
    <property type="component" value="Unassembled WGS sequence"/>
</dbReference>
<feature type="repeat" description="WD" evidence="3">
    <location>
        <begin position="47"/>
        <end position="88"/>
    </location>
</feature>
<accession>A0A0K6GFF1</accession>
<dbReference type="CDD" id="cd00200">
    <property type="entry name" value="WD40"/>
    <property type="match status" value="1"/>
</dbReference>
<evidence type="ECO:0000313" key="5">
    <source>
        <dbReference type="EMBL" id="CUA77196.1"/>
    </source>
</evidence>
<dbReference type="PROSITE" id="PS00678">
    <property type="entry name" value="WD_REPEATS_1"/>
    <property type="match status" value="4"/>
</dbReference>
<dbReference type="Gene3D" id="2.130.10.10">
    <property type="entry name" value="YVTN repeat-like/Quinoprotein amine dehydrogenase"/>
    <property type="match status" value="3"/>
</dbReference>
<dbReference type="Pfam" id="PF07714">
    <property type="entry name" value="PK_Tyr_Ser-Thr"/>
    <property type="match status" value="1"/>
</dbReference>
<reference evidence="5 6" key="1">
    <citation type="submission" date="2015-07" db="EMBL/GenBank/DDBJ databases">
        <authorList>
            <person name="Noorani M."/>
        </authorList>
    </citation>
    <scope>NUCLEOTIDE SEQUENCE [LARGE SCALE GENOMIC DNA]</scope>
    <source>
        <strain evidence="5">BBA 69670</strain>
    </source>
</reference>
<dbReference type="PROSITE" id="PS50294">
    <property type="entry name" value="WD_REPEATS_REGION"/>
    <property type="match status" value="6"/>
</dbReference>
<dbReference type="GO" id="GO:1990234">
    <property type="term" value="C:transferase complex"/>
    <property type="evidence" value="ECO:0007669"/>
    <property type="project" value="UniProtKB-ARBA"/>
</dbReference>
<feature type="repeat" description="WD" evidence="3">
    <location>
        <begin position="186"/>
        <end position="227"/>
    </location>
</feature>
<proteinExistence type="predicted"/>
<evidence type="ECO:0000256" key="3">
    <source>
        <dbReference type="PROSITE-ProRule" id="PRU00221"/>
    </source>
</evidence>
<dbReference type="SMART" id="SM00220">
    <property type="entry name" value="S_TKc"/>
    <property type="match status" value="1"/>
</dbReference>
<evidence type="ECO:0000256" key="2">
    <source>
        <dbReference type="ARBA" id="ARBA00022737"/>
    </source>
</evidence>
<sequence length="614" mass="68001">MIVHKGHTGGIWSVAYSPDGKSVASGSWDNTIRIWHADSSSPIGKPLTGHSDWIRSIAYSPLGNTIASASYDKSIRIWDVNTRQQLGEPLQLAGNNAFFSVAFSPDAKLIASGCGRGLFSFNSSENTVQLWDVQNRTPALGPFSGHTDMVRSVEFSPDGTCVASGSNDMTIRIWDIESGTTITGPLEGHTGRVRSIAYSPEGSQIISCSLDHTLRLWDVRTGGMIGNPFEGHIGYVYSVAFSPRGTYIVSGGQDDTVRLWDIRTGHQVNDSFQEHTSEVFSVAFSPSGRYIASGSGDRKVIIRELSSDYPDSPGLRIVTSHFSSQMEVFECLIAAGCIDLSSQMNTRQDTATIAARGGLGDIWKGQLYSGANVAIKCWRHNILEQADYKSLKRAARELYNWSRLDHPNIHRLQGVILFRDFYLGMVSEWMDNGNLREYLEKYPDADRYQLCIHVALGLEYMHNHSAIHGDVKAMNVLVSSDGVAKLSDFGSSIMSEISSLVFSESSDSLVGAARWMVIYTQMDNPSTTFPGHRLQTMLEIFTGEVPYPECRQDFAIIIKVQKGVPPARPLKRLKDNEQGNMMWQLLLDCWNRDPNARPSSKKVVDTLVSRIYKA</sequence>
<dbReference type="PROSITE" id="PS50011">
    <property type="entry name" value="PROTEIN_KINASE_DOM"/>
    <property type="match status" value="1"/>
</dbReference>
<dbReference type="InterPro" id="IPR001680">
    <property type="entry name" value="WD40_rpt"/>
</dbReference>